<accession>A0A8C2KDT2</accession>
<proteinExistence type="predicted"/>
<dbReference type="AlphaFoldDB" id="A0A8C2KDT2"/>
<name>A0A8C2KDT2_CYPCA</name>
<dbReference type="InterPro" id="IPR036397">
    <property type="entry name" value="RNaseH_sf"/>
</dbReference>
<evidence type="ECO:0000313" key="2">
    <source>
        <dbReference type="Proteomes" id="UP000694701"/>
    </source>
</evidence>
<dbReference type="Proteomes" id="UP000694701">
    <property type="component" value="Unplaced"/>
</dbReference>
<dbReference type="Ensembl" id="ENSCCRT00020116026.1">
    <property type="protein sequence ID" value="ENSCCRP00020106213.1"/>
    <property type="gene ID" value="ENSCCRG00020048498.1"/>
</dbReference>
<reference evidence="1" key="1">
    <citation type="submission" date="2025-08" db="UniProtKB">
        <authorList>
            <consortium name="Ensembl"/>
        </authorList>
    </citation>
    <scope>IDENTIFICATION</scope>
</reference>
<dbReference type="Gene3D" id="3.30.420.10">
    <property type="entry name" value="Ribonuclease H-like superfamily/Ribonuclease H"/>
    <property type="match status" value="1"/>
</dbReference>
<organism evidence="1 2">
    <name type="scientific">Cyprinus carpio</name>
    <name type="common">Common carp</name>
    <dbReference type="NCBI Taxonomy" id="7962"/>
    <lineage>
        <taxon>Eukaryota</taxon>
        <taxon>Metazoa</taxon>
        <taxon>Chordata</taxon>
        <taxon>Craniata</taxon>
        <taxon>Vertebrata</taxon>
        <taxon>Euteleostomi</taxon>
        <taxon>Actinopterygii</taxon>
        <taxon>Neopterygii</taxon>
        <taxon>Teleostei</taxon>
        <taxon>Ostariophysi</taxon>
        <taxon>Cypriniformes</taxon>
        <taxon>Cyprinidae</taxon>
        <taxon>Cyprininae</taxon>
        <taxon>Cyprinus</taxon>
    </lineage>
</organism>
<dbReference type="GO" id="GO:0003676">
    <property type="term" value="F:nucleic acid binding"/>
    <property type="evidence" value="ECO:0007669"/>
    <property type="project" value="InterPro"/>
</dbReference>
<protein>
    <submittedName>
        <fullName evidence="1">Uncharacterized protein</fullName>
    </submittedName>
</protein>
<sequence length="116" mass="13296">NTCQMRVYIAFRRLRSRFLLSQLVKRMDGCSEGESAGTLKIMDCPPQSPDLYPIGHIWGELENKLDRSIVHSKESLWLELQKAWGNISDEVLRKYIDTMPERCAAVIAARGGHTKY</sequence>
<evidence type="ECO:0000313" key="1">
    <source>
        <dbReference type="Ensembl" id="ENSCCRP00020106213.1"/>
    </source>
</evidence>